<comment type="subcellular location">
    <subcellularLocation>
        <location evidence="1">Cell inner membrane</location>
        <topology evidence="1">Multi-pass membrane protein</topology>
    </subcellularLocation>
</comment>
<dbReference type="eggNOG" id="COG3223">
    <property type="taxonomic scope" value="Bacteria"/>
</dbReference>
<evidence type="ECO:0000256" key="5">
    <source>
        <dbReference type="ARBA" id="ARBA00022692"/>
    </source>
</evidence>
<dbReference type="InterPro" id="IPR009315">
    <property type="entry name" value="P_starv_induced_PsiE"/>
</dbReference>
<evidence type="ECO:0000256" key="1">
    <source>
        <dbReference type="ARBA" id="ARBA00004429"/>
    </source>
</evidence>
<feature type="transmembrane region" description="Helical" evidence="8">
    <location>
        <begin position="51"/>
        <end position="69"/>
    </location>
</feature>
<evidence type="ECO:0000256" key="8">
    <source>
        <dbReference type="SAM" id="Phobius"/>
    </source>
</evidence>
<keyword evidence="7 8" id="KW-0472">Membrane</keyword>
<dbReference type="PANTHER" id="PTHR37819:SF1">
    <property type="entry name" value="PROTEIN PSIE"/>
    <property type="match status" value="1"/>
</dbReference>
<dbReference type="PANTHER" id="PTHR37819">
    <property type="entry name" value="PROTEIN PSIE"/>
    <property type="match status" value="1"/>
</dbReference>
<dbReference type="PATRIC" id="fig|1158610.3.peg.2111"/>
<evidence type="ECO:0000313" key="10">
    <source>
        <dbReference type="Proteomes" id="UP000013785"/>
    </source>
</evidence>
<keyword evidence="5 8" id="KW-0812">Transmembrane</keyword>
<sequence>MNFETYKKIINRVIDIILGIGSVFIIVYMFRYLIDVGRLIFDDVSTDNYELFIQEITAFFMLFEFAVMLMRYIEEDHHIPVRYLVLISMTAILRQLLVVHDNGLQTLLLAVSILLLAAVLTMFTPSSKHFNFQRFIKKTNDLDEKEK</sequence>
<comment type="caution">
    <text evidence="9">The sequence shown here is derived from an EMBL/GenBank/DDBJ whole genome shotgun (WGS) entry which is preliminary data.</text>
</comment>
<evidence type="ECO:0000256" key="3">
    <source>
        <dbReference type="ARBA" id="ARBA00021903"/>
    </source>
</evidence>
<evidence type="ECO:0000256" key="2">
    <source>
        <dbReference type="ARBA" id="ARBA00005632"/>
    </source>
</evidence>
<evidence type="ECO:0000256" key="6">
    <source>
        <dbReference type="ARBA" id="ARBA00022989"/>
    </source>
</evidence>
<evidence type="ECO:0000256" key="7">
    <source>
        <dbReference type="ARBA" id="ARBA00023136"/>
    </source>
</evidence>
<protein>
    <recommendedName>
        <fullName evidence="3">Protein PsiE</fullName>
    </recommendedName>
</protein>
<name>R3TNN6_9ENTE</name>
<feature type="transmembrane region" description="Helical" evidence="8">
    <location>
        <begin position="12"/>
        <end position="31"/>
    </location>
</feature>
<dbReference type="Proteomes" id="UP000013785">
    <property type="component" value="Unassembled WGS sequence"/>
</dbReference>
<gene>
    <name evidence="9" type="ORF">UC3_02116</name>
</gene>
<dbReference type="HOGENOM" id="CLU_127561_0_0_9"/>
<dbReference type="GO" id="GO:0016036">
    <property type="term" value="P:cellular response to phosphate starvation"/>
    <property type="evidence" value="ECO:0007669"/>
    <property type="project" value="InterPro"/>
</dbReference>
<feature type="transmembrane region" description="Helical" evidence="8">
    <location>
        <begin position="104"/>
        <end position="124"/>
    </location>
</feature>
<proteinExistence type="inferred from homology"/>
<organism evidence="9 10">
    <name type="scientific">Enterococcus phoeniculicola ATCC BAA-412</name>
    <dbReference type="NCBI Taxonomy" id="1158610"/>
    <lineage>
        <taxon>Bacteria</taxon>
        <taxon>Bacillati</taxon>
        <taxon>Bacillota</taxon>
        <taxon>Bacilli</taxon>
        <taxon>Lactobacillales</taxon>
        <taxon>Enterococcaceae</taxon>
        <taxon>Enterococcus</taxon>
    </lineage>
</organism>
<dbReference type="EMBL" id="AJAT01000016">
    <property type="protein sequence ID" value="EOL43139.1"/>
    <property type="molecule type" value="Genomic_DNA"/>
</dbReference>
<dbReference type="AlphaFoldDB" id="R3TNN6"/>
<keyword evidence="10" id="KW-1185">Reference proteome</keyword>
<dbReference type="RefSeq" id="WP_010768778.1">
    <property type="nucleotide sequence ID" value="NZ_ASWE01000002.1"/>
</dbReference>
<dbReference type="GO" id="GO:0005886">
    <property type="term" value="C:plasma membrane"/>
    <property type="evidence" value="ECO:0007669"/>
    <property type="project" value="UniProtKB-SubCell"/>
</dbReference>
<keyword evidence="6 8" id="KW-1133">Transmembrane helix</keyword>
<dbReference type="NCBIfam" id="NF002763">
    <property type="entry name" value="PRK02833.1-1"/>
    <property type="match status" value="1"/>
</dbReference>
<evidence type="ECO:0000313" key="9">
    <source>
        <dbReference type="EMBL" id="EOL43139.1"/>
    </source>
</evidence>
<reference evidence="9 10" key="1">
    <citation type="submission" date="2013-02" db="EMBL/GenBank/DDBJ databases">
        <title>The Genome Sequence of Enterococcus phoeniculicola BAA-412.</title>
        <authorList>
            <consortium name="The Broad Institute Genome Sequencing Platform"/>
            <consortium name="The Broad Institute Genome Sequencing Center for Infectious Disease"/>
            <person name="Earl A.M."/>
            <person name="Gilmore M.S."/>
            <person name="Lebreton F."/>
            <person name="Walker B."/>
            <person name="Young S.K."/>
            <person name="Zeng Q."/>
            <person name="Gargeya S."/>
            <person name="Fitzgerald M."/>
            <person name="Haas B."/>
            <person name="Abouelleil A."/>
            <person name="Alvarado L."/>
            <person name="Arachchi H.M."/>
            <person name="Berlin A.M."/>
            <person name="Chapman S.B."/>
            <person name="Dewar J."/>
            <person name="Goldberg J."/>
            <person name="Griggs A."/>
            <person name="Gujja S."/>
            <person name="Hansen M."/>
            <person name="Howarth C."/>
            <person name="Imamovic A."/>
            <person name="Larimer J."/>
            <person name="McCowan C."/>
            <person name="Murphy C."/>
            <person name="Neiman D."/>
            <person name="Pearson M."/>
            <person name="Priest M."/>
            <person name="Roberts A."/>
            <person name="Saif S."/>
            <person name="Shea T."/>
            <person name="Sisk P."/>
            <person name="Sykes S."/>
            <person name="Wortman J."/>
            <person name="Nusbaum C."/>
            <person name="Birren B."/>
        </authorList>
    </citation>
    <scope>NUCLEOTIDE SEQUENCE [LARGE SCALE GENOMIC DNA]</scope>
    <source>
        <strain evidence="9 10">ATCC BAA-412</strain>
    </source>
</reference>
<accession>R3TNN6</accession>
<comment type="similarity">
    <text evidence="2">Belongs to the PsiE family.</text>
</comment>
<evidence type="ECO:0000256" key="4">
    <source>
        <dbReference type="ARBA" id="ARBA00022475"/>
    </source>
</evidence>
<keyword evidence="4" id="KW-1003">Cell membrane</keyword>
<dbReference type="OrthoDB" id="9792470at2"/>
<dbReference type="InterPro" id="IPR020948">
    <property type="entry name" value="P_starv_induced_PsiE-like"/>
</dbReference>
<dbReference type="Pfam" id="PF06146">
    <property type="entry name" value="PsiE"/>
    <property type="match status" value="1"/>
</dbReference>
<feature type="transmembrane region" description="Helical" evidence="8">
    <location>
        <begin position="81"/>
        <end position="98"/>
    </location>
</feature>